<dbReference type="Proteomes" id="UP000293162">
    <property type="component" value="Unassembled WGS sequence"/>
</dbReference>
<protein>
    <submittedName>
        <fullName evidence="4">Adenylate/guanylate cyclase domain-containing response regulator</fullName>
    </submittedName>
</protein>
<gene>
    <name evidence="4" type="ORF">EWM59_14430</name>
</gene>
<dbReference type="EMBL" id="SEWF01000020">
    <property type="protein sequence ID" value="RYU94884.1"/>
    <property type="molecule type" value="Genomic_DNA"/>
</dbReference>
<keyword evidence="5" id="KW-1185">Reference proteome</keyword>
<keyword evidence="1" id="KW-0597">Phosphoprotein</keyword>
<accession>A0A4Q5LYK0</accession>
<comment type="caution">
    <text evidence="4">The sequence shown here is derived from an EMBL/GenBank/DDBJ whole genome shotgun (WGS) entry which is preliminary data.</text>
</comment>
<evidence type="ECO:0000256" key="1">
    <source>
        <dbReference type="PROSITE-ProRule" id="PRU00169"/>
    </source>
</evidence>
<dbReference type="RefSeq" id="WP_130021739.1">
    <property type="nucleotide sequence ID" value="NZ_SEWF01000020.1"/>
</dbReference>
<reference evidence="4 5" key="1">
    <citation type="submission" date="2019-02" db="EMBL/GenBank/DDBJ databases">
        <title>Bacterial novel species Emticicia sp. 17J42-9 isolated from soil.</title>
        <authorList>
            <person name="Jung H.-Y."/>
        </authorList>
    </citation>
    <scope>NUCLEOTIDE SEQUENCE [LARGE SCALE GENOMIC DNA]</scope>
    <source>
        <strain evidence="4 5">17J42-9</strain>
    </source>
</reference>
<evidence type="ECO:0000313" key="4">
    <source>
        <dbReference type="EMBL" id="RYU94884.1"/>
    </source>
</evidence>
<dbReference type="Gene3D" id="3.40.50.2300">
    <property type="match status" value="1"/>
</dbReference>
<evidence type="ECO:0000259" key="2">
    <source>
        <dbReference type="PROSITE" id="PS50110"/>
    </source>
</evidence>
<dbReference type="CDD" id="cd17536">
    <property type="entry name" value="REC_YesN-like"/>
    <property type="match status" value="1"/>
</dbReference>
<feature type="domain" description="Guanylate cyclase" evidence="3">
    <location>
        <begin position="172"/>
        <end position="302"/>
    </location>
</feature>
<dbReference type="InterPro" id="IPR050697">
    <property type="entry name" value="Adenylyl/Guanylyl_Cyclase_3/4"/>
</dbReference>
<dbReference type="SMART" id="SM00044">
    <property type="entry name" value="CYCc"/>
    <property type="match status" value="1"/>
</dbReference>
<proteinExistence type="predicted"/>
<sequence length="348" mass="38971">MNAKIMVVDDEADLETLIKQKFRRQIREKTYEFSFAQNGAEALKILQEFPDIDMILSDINMPEMDGLTLLSKISDNHPLLKAVIVSAYGDMDNIRIAMNRGAFDFLTKPINFEDLEVTVEKTIKHVVQLRQTLQAIKENNILKMYVDETVLKFMNSQEFEKSLTANETIQATVVFIDICGFTSISEKESPDIVVNLINKYFDVMVKGIIDQGGYVDKFMGDAVMAVFKGDYHIDRAIEASLAVRSAIDKIEEVLPNHATYLPKVSIGINTGEMISGNIGSASLKRLDYTVIGDAVNTAQRLQSAAKPSQIIISEATYEQVKESFNCKEVGEVTLKNKSKTVKLYEVVA</sequence>
<name>A0A4Q5LYK0_9BACT</name>
<feature type="modified residue" description="4-aspartylphosphate" evidence="1">
    <location>
        <position position="58"/>
    </location>
</feature>
<dbReference type="Pfam" id="PF00211">
    <property type="entry name" value="Guanylate_cyc"/>
    <property type="match status" value="1"/>
</dbReference>
<feature type="domain" description="Response regulatory" evidence="2">
    <location>
        <begin position="4"/>
        <end position="123"/>
    </location>
</feature>
<dbReference type="Pfam" id="PF00072">
    <property type="entry name" value="Response_reg"/>
    <property type="match status" value="1"/>
</dbReference>
<evidence type="ECO:0000313" key="5">
    <source>
        <dbReference type="Proteomes" id="UP000293162"/>
    </source>
</evidence>
<dbReference type="Gene3D" id="3.30.70.1230">
    <property type="entry name" value="Nucleotide cyclase"/>
    <property type="match status" value="1"/>
</dbReference>
<dbReference type="InterPro" id="IPR001789">
    <property type="entry name" value="Sig_transdc_resp-reg_receiver"/>
</dbReference>
<dbReference type="PANTHER" id="PTHR43081">
    <property type="entry name" value="ADENYLATE CYCLASE, TERMINAL-DIFFERENTIATION SPECIFIC-RELATED"/>
    <property type="match status" value="1"/>
</dbReference>
<dbReference type="PANTHER" id="PTHR43081:SF1">
    <property type="entry name" value="ADENYLATE CYCLASE, TERMINAL-DIFFERENTIATION SPECIFIC"/>
    <property type="match status" value="1"/>
</dbReference>
<dbReference type="GO" id="GO:0000160">
    <property type="term" value="P:phosphorelay signal transduction system"/>
    <property type="evidence" value="ECO:0007669"/>
    <property type="project" value="InterPro"/>
</dbReference>
<dbReference type="PROSITE" id="PS50110">
    <property type="entry name" value="RESPONSE_REGULATORY"/>
    <property type="match status" value="1"/>
</dbReference>
<dbReference type="OrthoDB" id="9806704at2"/>
<dbReference type="GO" id="GO:0009190">
    <property type="term" value="P:cyclic nucleotide biosynthetic process"/>
    <property type="evidence" value="ECO:0007669"/>
    <property type="project" value="InterPro"/>
</dbReference>
<dbReference type="InterPro" id="IPR001054">
    <property type="entry name" value="A/G_cyclase"/>
</dbReference>
<dbReference type="SMART" id="SM00448">
    <property type="entry name" value="REC"/>
    <property type="match status" value="1"/>
</dbReference>
<organism evidence="4 5">
    <name type="scientific">Emticicia agri</name>
    <dbReference type="NCBI Taxonomy" id="2492393"/>
    <lineage>
        <taxon>Bacteria</taxon>
        <taxon>Pseudomonadati</taxon>
        <taxon>Bacteroidota</taxon>
        <taxon>Cytophagia</taxon>
        <taxon>Cytophagales</taxon>
        <taxon>Leadbetterellaceae</taxon>
        <taxon>Emticicia</taxon>
    </lineage>
</organism>
<dbReference type="GO" id="GO:0004016">
    <property type="term" value="F:adenylate cyclase activity"/>
    <property type="evidence" value="ECO:0007669"/>
    <property type="project" value="UniProtKB-ARBA"/>
</dbReference>
<dbReference type="PROSITE" id="PS50125">
    <property type="entry name" value="GUANYLATE_CYCLASE_2"/>
    <property type="match status" value="1"/>
</dbReference>
<dbReference type="SUPFAM" id="SSF52172">
    <property type="entry name" value="CheY-like"/>
    <property type="match status" value="1"/>
</dbReference>
<dbReference type="SUPFAM" id="SSF55073">
    <property type="entry name" value="Nucleotide cyclase"/>
    <property type="match status" value="1"/>
</dbReference>
<dbReference type="CDD" id="cd07302">
    <property type="entry name" value="CHD"/>
    <property type="match status" value="1"/>
</dbReference>
<dbReference type="AlphaFoldDB" id="A0A4Q5LYK0"/>
<dbReference type="InterPro" id="IPR029787">
    <property type="entry name" value="Nucleotide_cyclase"/>
</dbReference>
<dbReference type="InterPro" id="IPR011006">
    <property type="entry name" value="CheY-like_superfamily"/>
</dbReference>
<evidence type="ECO:0000259" key="3">
    <source>
        <dbReference type="PROSITE" id="PS50125"/>
    </source>
</evidence>